<comment type="caution">
    <text evidence="1">The sequence shown here is derived from an EMBL/GenBank/DDBJ whole genome shotgun (WGS) entry which is preliminary data.</text>
</comment>
<name>A0A644Y0B0_9ZZZZ</name>
<dbReference type="EMBL" id="VSSQ01003283">
    <property type="protein sequence ID" value="MPM19973.1"/>
    <property type="molecule type" value="Genomic_DNA"/>
</dbReference>
<dbReference type="AlphaFoldDB" id="A0A644Y0B0"/>
<gene>
    <name evidence="1" type="ORF">SDC9_66400</name>
</gene>
<proteinExistence type="predicted"/>
<dbReference type="Gene3D" id="3.20.20.80">
    <property type="entry name" value="Glycosidases"/>
    <property type="match status" value="1"/>
</dbReference>
<organism evidence="1">
    <name type="scientific">bioreactor metagenome</name>
    <dbReference type="NCBI Taxonomy" id="1076179"/>
    <lineage>
        <taxon>unclassified sequences</taxon>
        <taxon>metagenomes</taxon>
        <taxon>ecological metagenomes</taxon>
    </lineage>
</organism>
<protein>
    <submittedName>
        <fullName evidence="1">Uncharacterized protein</fullName>
    </submittedName>
</protein>
<sequence>MVVDDTEYDGLGDPMLFCREVVRECSSRGFDGVILDFEKPPSASLRNLVHTLAAVLKDNRWPLYLPESYAECTSHSKIIVSSALSGGSLRERLREMAEKYGTDRIVLGIERVAEDFFLPAPTGGGVPLSREALQARIAERSPAIFFSQELCAHYFTYMNRVDGAHFILFDDAATIQQKLSVAQGLEIRSAILAYPQVDDLLPQILENSD</sequence>
<dbReference type="Gene3D" id="3.10.50.10">
    <property type="match status" value="1"/>
</dbReference>
<reference evidence="1" key="1">
    <citation type="submission" date="2019-08" db="EMBL/GenBank/DDBJ databases">
        <authorList>
            <person name="Kucharzyk K."/>
            <person name="Murdoch R.W."/>
            <person name="Higgins S."/>
            <person name="Loffler F."/>
        </authorList>
    </citation>
    <scope>NUCLEOTIDE SEQUENCE</scope>
</reference>
<accession>A0A644Y0B0</accession>
<dbReference type="InterPro" id="IPR029070">
    <property type="entry name" value="Chitinase_insertion_sf"/>
</dbReference>
<evidence type="ECO:0000313" key="1">
    <source>
        <dbReference type="EMBL" id="MPM19973.1"/>
    </source>
</evidence>